<dbReference type="EMBL" id="GGEC01076799">
    <property type="protein sequence ID" value="MBX57283.1"/>
    <property type="molecule type" value="Transcribed_RNA"/>
</dbReference>
<accession>A0A2P2PRH4</accession>
<protein>
    <submittedName>
        <fullName evidence="1">Uncharacterized protein</fullName>
    </submittedName>
</protein>
<dbReference type="AlphaFoldDB" id="A0A2P2PRH4"/>
<sequence length="22" mass="2683">MPAKRTWDGTRWDQHIRRDVAS</sequence>
<proteinExistence type="predicted"/>
<reference evidence="1" key="1">
    <citation type="submission" date="2018-02" db="EMBL/GenBank/DDBJ databases">
        <title>Rhizophora mucronata_Transcriptome.</title>
        <authorList>
            <person name="Meera S.P."/>
            <person name="Sreeshan A."/>
            <person name="Augustine A."/>
        </authorList>
    </citation>
    <scope>NUCLEOTIDE SEQUENCE</scope>
    <source>
        <tissue evidence="1">Leaf</tissue>
    </source>
</reference>
<evidence type="ECO:0000313" key="1">
    <source>
        <dbReference type="EMBL" id="MBX57283.1"/>
    </source>
</evidence>
<organism evidence="1">
    <name type="scientific">Rhizophora mucronata</name>
    <name type="common">Asiatic mangrove</name>
    <dbReference type="NCBI Taxonomy" id="61149"/>
    <lineage>
        <taxon>Eukaryota</taxon>
        <taxon>Viridiplantae</taxon>
        <taxon>Streptophyta</taxon>
        <taxon>Embryophyta</taxon>
        <taxon>Tracheophyta</taxon>
        <taxon>Spermatophyta</taxon>
        <taxon>Magnoliopsida</taxon>
        <taxon>eudicotyledons</taxon>
        <taxon>Gunneridae</taxon>
        <taxon>Pentapetalae</taxon>
        <taxon>rosids</taxon>
        <taxon>fabids</taxon>
        <taxon>Malpighiales</taxon>
        <taxon>Rhizophoraceae</taxon>
        <taxon>Rhizophora</taxon>
    </lineage>
</organism>
<name>A0A2P2PRH4_RHIMU</name>